<reference evidence="2" key="1">
    <citation type="journal article" date="2019" name="Int. J. Syst. Evol. Microbiol.">
        <title>The Global Catalogue of Microorganisms (GCM) 10K type strain sequencing project: providing services to taxonomists for standard genome sequencing and annotation.</title>
        <authorList>
            <consortium name="The Broad Institute Genomics Platform"/>
            <consortium name="The Broad Institute Genome Sequencing Center for Infectious Disease"/>
            <person name="Wu L."/>
            <person name="Ma J."/>
        </authorList>
    </citation>
    <scope>NUCLEOTIDE SEQUENCE [LARGE SCALE GENOMIC DNA]</scope>
    <source>
        <strain evidence="2">CGMCC 1.10698</strain>
    </source>
</reference>
<dbReference type="RefSeq" id="WP_230067744.1">
    <property type="nucleotide sequence ID" value="NZ_BAABLL010000001.1"/>
</dbReference>
<name>A0ABV8QWE2_9MICC</name>
<proteinExistence type="predicted"/>
<evidence type="ECO:0000313" key="2">
    <source>
        <dbReference type="Proteomes" id="UP001595773"/>
    </source>
</evidence>
<gene>
    <name evidence="1" type="ORF">ACFOW9_03035</name>
</gene>
<evidence type="ECO:0000313" key="1">
    <source>
        <dbReference type="EMBL" id="MFC4264570.1"/>
    </source>
</evidence>
<dbReference type="EMBL" id="JBHSCQ010000004">
    <property type="protein sequence ID" value="MFC4264570.1"/>
    <property type="molecule type" value="Genomic_DNA"/>
</dbReference>
<organism evidence="1 2">
    <name type="scientific">Arthrobacter cryoconiti</name>
    <dbReference type="NCBI Taxonomy" id="748907"/>
    <lineage>
        <taxon>Bacteria</taxon>
        <taxon>Bacillati</taxon>
        <taxon>Actinomycetota</taxon>
        <taxon>Actinomycetes</taxon>
        <taxon>Micrococcales</taxon>
        <taxon>Micrococcaceae</taxon>
        <taxon>Arthrobacter</taxon>
    </lineage>
</organism>
<sequence>MITKPQAETLTALLNQIRPRWSTTSLMTILEKNAQHPAKFADIATAAVTAARDPIAQTPGIIFIDTRFWPEETKHRLPKPPECEDHIGEPAHNCSSCHADIKCGDRPANMIGKHHTTNRNPGQPT</sequence>
<comment type="caution">
    <text evidence="1">The sequence shown here is derived from an EMBL/GenBank/DDBJ whole genome shotgun (WGS) entry which is preliminary data.</text>
</comment>
<dbReference type="Proteomes" id="UP001595773">
    <property type="component" value="Unassembled WGS sequence"/>
</dbReference>
<accession>A0ABV8QWE2</accession>
<keyword evidence="2" id="KW-1185">Reference proteome</keyword>
<protein>
    <submittedName>
        <fullName evidence="1">Uncharacterized protein</fullName>
    </submittedName>
</protein>